<dbReference type="RefSeq" id="WP_389218641.1">
    <property type="nucleotide sequence ID" value="NZ_JBIACJ010000004.1"/>
</dbReference>
<reference evidence="2 3" key="1">
    <citation type="submission" date="2024-08" db="EMBL/GenBank/DDBJ databases">
        <title>Two novel Cytobacillus novel species.</title>
        <authorList>
            <person name="Liu G."/>
        </authorList>
    </citation>
    <scope>NUCLEOTIDE SEQUENCE [LARGE SCALE GENOMIC DNA]</scope>
    <source>
        <strain evidence="2 3">FJAT-53684</strain>
    </source>
</reference>
<dbReference type="GO" id="GO:0016787">
    <property type="term" value="F:hydrolase activity"/>
    <property type="evidence" value="ECO:0007669"/>
    <property type="project" value="UniProtKB-KW"/>
</dbReference>
<dbReference type="PANTHER" id="PTHR43155:SF2">
    <property type="entry name" value="CYCLIC DI-GMP PHOSPHODIESTERASE PA4108"/>
    <property type="match status" value="1"/>
</dbReference>
<proteinExistence type="predicted"/>
<evidence type="ECO:0000259" key="1">
    <source>
        <dbReference type="PROSITE" id="PS51832"/>
    </source>
</evidence>
<dbReference type="EC" id="3.1.4.-" evidence="2"/>
<evidence type="ECO:0000313" key="3">
    <source>
        <dbReference type="Proteomes" id="UP001601058"/>
    </source>
</evidence>
<keyword evidence="2" id="KW-0378">Hydrolase</keyword>
<dbReference type="InterPro" id="IPR037522">
    <property type="entry name" value="HD_GYP_dom"/>
</dbReference>
<feature type="domain" description="HD-GYP" evidence="1">
    <location>
        <begin position="103"/>
        <end position="300"/>
    </location>
</feature>
<dbReference type="Gene3D" id="1.10.3210.10">
    <property type="entry name" value="Hypothetical protein af1432"/>
    <property type="match status" value="1"/>
</dbReference>
<dbReference type="InterPro" id="IPR003607">
    <property type="entry name" value="HD/PDEase_dom"/>
</dbReference>
<protein>
    <submittedName>
        <fullName evidence="2">HD-GYP domain-containing protein</fullName>
        <ecNumber evidence="2">3.1.4.-</ecNumber>
    </submittedName>
</protein>
<organism evidence="2 3">
    <name type="scientific">Cytobacillus mangrovibacter</name>
    <dbReference type="NCBI Taxonomy" id="3299024"/>
    <lineage>
        <taxon>Bacteria</taxon>
        <taxon>Bacillati</taxon>
        <taxon>Bacillota</taxon>
        <taxon>Bacilli</taxon>
        <taxon>Bacillales</taxon>
        <taxon>Bacillaceae</taxon>
        <taxon>Cytobacillus</taxon>
    </lineage>
</organism>
<keyword evidence="3" id="KW-1185">Reference proteome</keyword>
<name>A0ABW6JYD3_9BACI</name>
<accession>A0ABW6JYD3</accession>
<dbReference type="Pfam" id="PF13487">
    <property type="entry name" value="HD_5"/>
    <property type="match status" value="1"/>
</dbReference>
<dbReference type="Proteomes" id="UP001601058">
    <property type="component" value="Unassembled WGS sequence"/>
</dbReference>
<dbReference type="PROSITE" id="PS51832">
    <property type="entry name" value="HD_GYP"/>
    <property type="match status" value="1"/>
</dbReference>
<sequence>MEHAQISFDLVGSALREDIFSEEGILLLKKGTLLKEIHILLLQKYRFGTTVSVDLNEDVDKHLPSAKPYQSIHSYIKDSFQSFYKKNEINLPEICKRYHSLIELSLCDFSILKVIHTVGKKEEQLYQHSINVGILSAIIGKLLGYKKSDCLLLANMGLFHEIGMLGINKSLTEKKGTLTPDERQQVQKHTEIGYKQLKTIPGLNRLIPLAALLHHERINGSGYPNQRKEGSIPFFVQIISTADHFNTIYMNHQHDENKANFTTIYSLIEEAHNNRLNPAIVIPFVKYMMQQNLFQKVVLSNGEQAQIVFIHENEPYQPLVRMRNGFVDLRRESSLRIEGFVNEVEEDVEKYSFA</sequence>
<comment type="caution">
    <text evidence="2">The sequence shown here is derived from an EMBL/GenBank/DDBJ whole genome shotgun (WGS) entry which is preliminary data.</text>
</comment>
<dbReference type="EMBL" id="JBIACJ010000004">
    <property type="protein sequence ID" value="MFE8696519.1"/>
    <property type="molecule type" value="Genomic_DNA"/>
</dbReference>
<dbReference type="CDD" id="cd00077">
    <property type="entry name" value="HDc"/>
    <property type="match status" value="1"/>
</dbReference>
<evidence type="ECO:0000313" key="2">
    <source>
        <dbReference type="EMBL" id="MFE8696519.1"/>
    </source>
</evidence>
<dbReference type="SUPFAM" id="SSF109604">
    <property type="entry name" value="HD-domain/PDEase-like"/>
    <property type="match status" value="1"/>
</dbReference>
<dbReference type="PANTHER" id="PTHR43155">
    <property type="entry name" value="CYCLIC DI-GMP PHOSPHODIESTERASE PA4108-RELATED"/>
    <property type="match status" value="1"/>
</dbReference>
<gene>
    <name evidence="2" type="ORF">ACFYKT_09240</name>
</gene>